<dbReference type="AlphaFoldDB" id="A0A0L0GE50"/>
<reference evidence="2 3" key="1">
    <citation type="submission" date="2011-02" db="EMBL/GenBank/DDBJ databases">
        <title>The Genome Sequence of Sphaeroforma arctica JP610.</title>
        <authorList>
            <consortium name="The Broad Institute Genome Sequencing Platform"/>
            <person name="Russ C."/>
            <person name="Cuomo C."/>
            <person name="Young S.K."/>
            <person name="Zeng Q."/>
            <person name="Gargeya S."/>
            <person name="Alvarado L."/>
            <person name="Berlin A."/>
            <person name="Chapman S.B."/>
            <person name="Chen Z."/>
            <person name="Freedman E."/>
            <person name="Gellesch M."/>
            <person name="Goldberg J."/>
            <person name="Griggs A."/>
            <person name="Gujja S."/>
            <person name="Heilman E."/>
            <person name="Heiman D."/>
            <person name="Howarth C."/>
            <person name="Mehta T."/>
            <person name="Neiman D."/>
            <person name="Pearson M."/>
            <person name="Roberts A."/>
            <person name="Saif S."/>
            <person name="Shea T."/>
            <person name="Shenoy N."/>
            <person name="Sisk P."/>
            <person name="Stolte C."/>
            <person name="Sykes S."/>
            <person name="White J."/>
            <person name="Yandava C."/>
            <person name="Burger G."/>
            <person name="Gray M.W."/>
            <person name="Holland P.W.H."/>
            <person name="King N."/>
            <person name="Lang F.B.F."/>
            <person name="Roger A.J."/>
            <person name="Ruiz-Trillo I."/>
            <person name="Haas B."/>
            <person name="Nusbaum C."/>
            <person name="Birren B."/>
        </authorList>
    </citation>
    <scope>NUCLEOTIDE SEQUENCE [LARGE SCALE GENOMIC DNA]</scope>
    <source>
        <strain evidence="2 3">JP610</strain>
    </source>
</reference>
<name>A0A0L0GE50_9EUKA</name>
<evidence type="ECO:0000256" key="1">
    <source>
        <dbReference type="SAM" id="MobiDB-lite"/>
    </source>
</evidence>
<evidence type="ECO:0000313" key="3">
    <source>
        <dbReference type="Proteomes" id="UP000054560"/>
    </source>
</evidence>
<evidence type="ECO:0000313" key="2">
    <source>
        <dbReference type="EMBL" id="KNC87302.1"/>
    </source>
</evidence>
<protein>
    <submittedName>
        <fullName evidence="2">Uncharacterized protein</fullName>
    </submittedName>
</protein>
<dbReference type="RefSeq" id="XP_014161204.1">
    <property type="nucleotide sequence ID" value="XM_014305729.1"/>
</dbReference>
<accession>A0A0L0GE50</accession>
<sequence>NEQNAAIVDQLKCINNPTRPATNHVHWSNDIENSGFTVTDMTTLADGIVPLNTYGKELRLKAKYTRSLHHLRRAQRQNKADKAFRRAAVPHACSSANKALKLLANQPPQLALEPEPPGDIPFQINTTSPPSPRPPHTHRPHDGTIDELYRICAAIHINLLTPQSIKAALRGNDAALWREAIERELHSLQKSGTYDLLTPE</sequence>
<proteinExistence type="predicted"/>
<feature type="non-terminal residue" evidence="2">
    <location>
        <position position="1"/>
    </location>
</feature>
<keyword evidence="3" id="KW-1185">Reference proteome</keyword>
<gene>
    <name evidence="2" type="ORF">SARC_00583</name>
</gene>
<feature type="non-terminal residue" evidence="2">
    <location>
        <position position="200"/>
    </location>
</feature>
<dbReference type="Proteomes" id="UP000054560">
    <property type="component" value="Unassembled WGS sequence"/>
</dbReference>
<feature type="region of interest" description="Disordered" evidence="1">
    <location>
        <begin position="109"/>
        <end position="141"/>
    </location>
</feature>
<dbReference type="GeneID" id="25901087"/>
<organism evidence="2 3">
    <name type="scientific">Sphaeroforma arctica JP610</name>
    <dbReference type="NCBI Taxonomy" id="667725"/>
    <lineage>
        <taxon>Eukaryota</taxon>
        <taxon>Ichthyosporea</taxon>
        <taxon>Ichthyophonida</taxon>
        <taxon>Sphaeroforma</taxon>
    </lineage>
</organism>
<dbReference type="EMBL" id="KQ241615">
    <property type="protein sequence ID" value="KNC87302.1"/>
    <property type="molecule type" value="Genomic_DNA"/>
</dbReference>